<dbReference type="AlphaFoldDB" id="A0A9R0JU01"/>
<evidence type="ECO:0000256" key="4">
    <source>
        <dbReference type="ARBA" id="ARBA00023054"/>
    </source>
</evidence>
<evidence type="ECO:0000256" key="9">
    <source>
        <dbReference type="SAM" id="MobiDB-lite"/>
    </source>
</evidence>
<organism evidence="11 12">
    <name type="scientific">Spinacia oleracea</name>
    <name type="common">Spinach</name>
    <dbReference type="NCBI Taxonomy" id="3562"/>
    <lineage>
        <taxon>Eukaryota</taxon>
        <taxon>Viridiplantae</taxon>
        <taxon>Streptophyta</taxon>
        <taxon>Embryophyta</taxon>
        <taxon>Tracheophyta</taxon>
        <taxon>Spermatophyta</taxon>
        <taxon>Magnoliopsida</taxon>
        <taxon>eudicotyledons</taxon>
        <taxon>Gunneridae</taxon>
        <taxon>Pentapetalae</taxon>
        <taxon>Caryophyllales</taxon>
        <taxon>Chenopodiaceae</taxon>
        <taxon>Chenopodioideae</taxon>
        <taxon>Anserineae</taxon>
        <taxon>Spinacia</taxon>
    </lineage>
</organism>
<feature type="coiled-coil region" evidence="8">
    <location>
        <begin position="996"/>
        <end position="1079"/>
    </location>
</feature>
<sequence>MSMSSVRNLLNISLSSKRQSSLKRSPLSTVKSHSFTDENVPPVDPNIQPIEPQFPLLSNPKKSPSKLSFSHSKVLKSSRSDPIQEHSTAPDPPVKVVVRIRPKTVNEKLGDPTIRKASEDSVSIGDREFSFNSVLDSTSKQEDVFDLIGVPLVKDALAGYNASILSYGQTGSGKTYTMWGPPSAMVEGQSPSTQQGIVPRIFKKLFIDIEREKDNSDDKQINYQCRCSFLEIYNGQIGDLLDPTQRNLKIKDDAKNVFYIENLTEEYVTSYDDVTQILIKGLSSRKVGATSINSKSSRSHIVFTCVIESWCKETPSSNISSSKTSRISFIDLAAMGRDKQIDAGREFERERKELKSSLSHLGHLVNILATGTQPDDLMYRDSCLTHLLQQSLGGNAKLSVICNISPDIKNYVETLSTLRFGQRVRSIQNKPVINEITEEDMDDLTDQIRQLKEELIRAKLNVPSAGSENGQLAGRSIRESMNLLRISINRSLVLPSIDNEIEEQVNADETDVTELCKHLDNLHRSCEEIPNNDMSMSCDSDDSVEFSSVRGSCDSYFTSEHEINCLHESVDVSSDQALQCSDHASRSSMSISSSRHSSAFEEPALSESPKIKNIQRKSIVTSPSLLVEQNNVMESTKFCADVPPMKSVRQSEPMLRSSLRSSKMFSGTTESLAASLRRGLEVIDTHHQQHNLSKSSVAFSFEHLMLKASPAVDKAVRASVQTLSVGRPSIDGSPSSHICISCRQGKETDAALTIDGQKDLEKVCSEQAAKIEELNRLVEQLRHPQEKDIAQESSQEIEDKDQELEIIKETCNIEDKRETSLSFDMREKEELLIEIQLLKSKLQAYTTADAVPHKSIDKLRSSLLSRSMQLRKSMSSQFNNAEELEKERERWTEMESEWINLTDELRIDIEAHRQHAEQVEMDLEQQKKYTEELDDALHRSVLGHARFVEHYVDLQEKYNHLSESHRRIMETVTDVKKAASKAGAKGSGARYAKAFAAELSTMRAEEKRERERLRRENKSLRLQLRETAEAVQTAGELLVRLREAEEAASFAESNLSDLQQEHERLRKQMEKQKNKHKMEMVTMKQYMAESKLPESALRPAVHYDEPLPTSTFTAQDDDDAWKAEFGAIYQEHHHY</sequence>
<feature type="domain" description="Kinesin motor" evidence="10">
    <location>
        <begin position="93"/>
        <end position="427"/>
    </location>
</feature>
<protein>
    <submittedName>
        <fullName evidence="12">Kinesin-like protein KIN-12F</fullName>
    </submittedName>
</protein>
<dbReference type="InterPro" id="IPR044986">
    <property type="entry name" value="KIF15/KIN-12"/>
</dbReference>
<dbReference type="FunFam" id="3.40.850.10:FF:000052">
    <property type="entry name" value="Kinesin-like protein KIN-12F"/>
    <property type="match status" value="1"/>
</dbReference>
<keyword evidence="4 8" id="KW-0175">Coiled coil</keyword>
<dbReference type="SMART" id="SM00129">
    <property type="entry name" value="KISc"/>
    <property type="match status" value="1"/>
</dbReference>
<keyword evidence="1" id="KW-0493">Microtubule</keyword>
<evidence type="ECO:0000313" key="12">
    <source>
        <dbReference type="RefSeq" id="XP_021846480.1"/>
    </source>
</evidence>
<dbReference type="InterPro" id="IPR001752">
    <property type="entry name" value="Kinesin_motor_dom"/>
</dbReference>
<dbReference type="GeneID" id="110786254"/>
<dbReference type="PANTHER" id="PTHR37739">
    <property type="entry name" value="KINESIN-LIKE PROTEIN KIN-12D"/>
    <property type="match status" value="1"/>
</dbReference>
<dbReference type="GO" id="GO:0007112">
    <property type="term" value="P:male meiosis cytokinesis"/>
    <property type="evidence" value="ECO:0007669"/>
    <property type="project" value="UniProtKB-ARBA"/>
</dbReference>
<dbReference type="GO" id="GO:0080175">
    <property type="term" value="P:phragmoplast microtubule organization"/>
    <property type="evidence" value="ECO:0007669"/>
    <property type="project" value="UniProtKB-ARBA"/>
</dbReference>
<reference evidence="11" key="1">
    <citation type="journal article" date="2021" name="Nat. Commun.">
        <title>Genomic analyses provide insights into spinach domestication and the genetic basis of agronomic traits.</title>
        <authorList>
            <person name="Cai X."/>
            <person name="Sun X."/>
            <person name="Xu C."/>
            <person name="Sun H."/>
            <person name="Wang X."/>
            <person name="Ge C."/>
            <person name="Zhang Z."/>
            <person name="Wang Q."/>
            <person name="Fei Z."/>
            <person name="Jiao C."/>
            <person name="Wang Q."/>
        </authorList>
    </citation>
    <scope>NUCLEOTIDE SEQUENCE [LARGE SCALE GENOMIC DNA]</scope>
    <source>
        <strain evidence="11">cv. Varoflay</strain>
    </source>
</reference>
<dbReference type="GO" id="GO:0007018">
    <property type="term" value="P:microtubule-based movement"/>
    <property type="evidence" value="ECO:0007669"/>
    <property type="project" value="InterPro"/>
</dbReference>
<feature type="region of interest" description="Disordered" evidence="9">
    <location>
        <begin position="15"/>
        <end position="91"/>
    </location>
</feature>
<dbReference type="RefSeq" id="XP_021846480.1">
    <property type="nucleotide sequence ID" value="XM_021990788.2"/>
</dbReference>
<dbReference type="InterPro" id="IPR027417">
    <property type="entry name" value="P-loop_NTPase"/>
</dbReference>
<gene>
    <name evidence="12" type="primary">LOC110786254</name>
</gene>
<evidence type="ECO:0000256" key="6">
    <source>
        <dbReference type="ARBA" id="ARBA00034488"/>
    </source>
</evidence>
<feature type="coiled-coil region" evidence="8">
    <location>
        <begin position="757"/>
        <end position="894"/>
    </location>
</feature>
<proteinExistence type="inferred from homology"/>
<evidence type="ECO:0000259" key="10">
    <source>
        <dbReference type="PROSITE" id="PS50067"/>
    </source>
</evidence>
<dbReference type="SUPFAM" id="SSF52540">
    <property type="entry name" value="P-loop containing nucleoside triphosphate hydrolases"/>
    <property type="match status" value="1"/>
</dbReference>
<dbReference type="GO" id="GO:0005874">
    <property type="term" value="C:microtubule"/>
    <property type="evidence" value="ECO:0007669"/>
    <property type="project" value="UniProtKB-KW"/>
</dbReference>
<dbReference type="GO" id="GO:0003777">
    <property type="term" value="F:microtubule motor activity"/>
    <property type="evidence" value="ECO:0007669"/>
    <property type="project" value="InterPro"/>
</dbReference>
<accession>A0A9R0JU01</accession>
<dbReference type="GO" id="GO:0008017">
    <property type="term" value="F:microtubule binding"/>
    <property type="evidence" value="ECO:0007669"/>
    <property type="project" value="InterPro"/>
</dbReference>
<evidence type="ECO:0000256" key="1">
    <source>
        <dbReference type="ARBA" id="ARBA00022701"/>
    </source>
</evidence>
<dbReference type="PROSITE" id="PS50067">
    <property type="entry name" value="KINESIN_MOTOR_2"/>
    <property type="match status" value="1"/>
</dbReference>
<keyword evidence="3 7" id="KW-0067">ATP-binding</keyword>
<keyword evidence="11" id="KW-1185">Reference proteome</keyword>
<evidence type="ECO:0000256" key="8">
    <source>
        <dbReference type="SAM" id="Coils"/>
    </source>
</evidence>
<feature type="compositionally biased region" description="Low complexity" evidence="9">
    <location>
        <begin position="15"/>
        <end position="28"/>
    </location>
</feature>
<dbReference type="OrthoDB" id="1907171at2759"/>
<evidence type="ECO:0000256" key="2">
    <source>
        <dbReference type="ARBA" id="ARBA00022741"/>
    </source>
</evidence>
<dbReference type="GO" id="GO:0005524">
    <property type="term" value="F:ATP binding"/>
    <property type="evidence" value="ECO:0007669"/>
    <property type="project" value="UniProtKB-UniRule"/>
</dbReference>
<feature type="binding site" evidence="7">
    <location>
        <begin position="168"/>
        <end position="175"/>
    </location>
    <ligand>
        <name>ATP</name>
        <dbReference type="ChEBI" id="CHEBI:30616"/>
    </ligand>
</feature>
<dbReference type="Proteomes" id="UP000813463">
    <property type="component" value="Chromosome 4"/>
</dbReference>
<evidence type="ECO:0000256" key="7">
    <source>
        <dbReference type="PROSITE-ProRule" id="PRU00283"/>
    </source>
</evidence>
<feature type="coiled-coil region" evidence="8">
    <location>
        <begin position="434"/>
        <end position="461"/>
    </location>
</feature>
<dbReference type="InterPro" id="IPR036961">
    <property type="entry name" value="Kinesin_motor_dom_sf"/>
</dbReference>
<dbReference type="Gene3D" id="3.40.850.10">
    <property type="entry name" value="Kinesin motor domain"/>
    <property type="match status" value="1"/>
</dbReference>
<evidence type="ECO:0000256" key="3">
    <source>
        <dbReference type="ARBA" id="ARBA00022840"/>
    </source>
</evidence>
<dbReference type="PRINTS" id="PR00380">
    <property type="entry name" value="KINESINHEAVY"/>
</dbReference>
<keyword evidence="2 7" id="KW-0547">Nucleotide-binding</keyword>
<keyword evidence="5 7" id="KW-0505">Motor protein</keyword>
<dbReference type="PANTHER" id="PTHR37739:SF16">
    <property type="entry name" value="KINESIN-LIKE PROTEIN"/>
    <property type="match status" value="1"/>
</dbReference>
<dbReference type="KEGG" id="soe:110786254"/>
<dbReference type="Pfam" id="PF00225">
    <property type="entry name" value="Kinesin"/>
    <property type="match status" value="1"/>
</dbReference>
<comment type="similarity">
    <text evidence="6">Belongs to the TRAFAC class myosin-kinesin ATPase superfamily. Kinesin family. KIN-12 subfamily.</text>
</comment>
<dbReference type="GO" id="GO:0009524">
    <property type="term" value="C:phragmoplast"/>
    <property type="evidence" value="ECO:0007669"/>
    <property type="project" value="UniProtKB-ARBA"/>
</dbReference>
<evidence type="ECO:0000256" key="5">
    <source>
        <dbReference type="ARBA" id="ARBA00023175"/>
    </source>
</evidence>
<name>A0A9R0JU01_SPIOL</name>
<evidence type="ECO:0000313" key="11">
    <source>
        <dbReference type="Proteomes" id="UP000813463"/>
    </source>
</evidence>
<reference evidence="12" key="2">
    <citation type="submission" date="2025-08" db="UniProtKB">
        <authorList>
            <consortium name="RefSeq"/>
        </authorList>
    </citation>
    <scope>IDENTIFICATION</scope>
    <source>
        <tissue evidence="12">Leaf</tissue>
    </source>
</reference>
<dbReference type="GO" id="GO:0055046">
    <property type="term" value="P:microgametogenesis"/>
    <property type="evidence" value="ECO:0007669"/>
    <property type="project" value="UniProtKB-ARBA"/>
</dbReference>
<feature type="compositionally biased region" description="Low complexity" evidence="9">
    <location>
        <begin position="55"/>
        <end position="72"/>
    </location>
</feature>